<evidence type="ECO:0000256" key="4">
    <source>
        <dbReference type="ARBA" id="ARBA00022989"/>
    </source>
</evidence>
<dbReference type="GO" id="GO:0016755">
    <property type="term" value="F:aminoacyltransferase activity"/>
    <property type="evidence" value="ECO:0007669"/>
    <property type="project" value="TreeGrafter"/>
</dbReference>
<comment type="subcellular location">
    <subcellularLocation>
        <location evidence="1">Cell membrane</location>
        <topology evidence="1">Multi-pass membrane protein</topology>
    </subcellularLocation>
</comment>
<feature type="domain" description="Lysyl-tRNA synthetase N-terminal transmembrane region" evidence="9">
    <location>
        <begin position="11"/>
        <end position="213"/>
    </location>
</feature>
<keyword evidence="3 7" id="KW-0812">Transmembrane</keyword>
<evidence type="ECO:0000256" key="2">
    <source>
        <dbReference type="ARBA" id="ARBA00022475"/>
    </source>
</evidence>
<dbReference type="InterPro" id="IPR051211">
    <property type="entry name" value="PG_lysyltransferase"/>
</dbReference>
<proteinExistence type="predicted"/>
<organism evidence="10 11">
    <name type="scientific">Streptosporangium carneum</name>
    <dbReference type="NCBI Taxonomy" id="47481"/>
    <lineage>
        <taxon>Bacteria</taxon>
        <taxon>Bacillati</taxon>
        <taxon>Actinomycetota</taxon>
        <taxon>Actinomycetes</taxon>
        <taxon>Streptosporangiales</taxon>
        <taxon>Streptosporangiaceae</taxon>
        <taxon>Streptosporangium</taxon>
    </lineage>
</organism>
<feature type="transmembrane region" description="Helical" evidence="7">
    <location>
        <begin position="81"/>
        <end position="98"/>
    </location>
</feature>
<evidence type="ECO:0000259" key="8">
    <source>
        <dbReference type="Pfam" id="PF09924"/>
    </source>
</evidence>
<dbReference type="PANTHER" id="PTHR34697">
    <property type="entry name" value="PHOSPHATIDYLGLYCEROL LYSYLTRANSFERASE"/>
    <property type="match status" value="1"/>
</dbReference>
<feature type="transmembrane region" description="Helical" evidence="7">
    <location>
        <begin position="135"/>
        <end position="154"/>
    </location>
</feature>
<dbReference type="EMBL" id="BSEV01000022">
    <property type="protein sequence ID" value="GLK13459.1"/>
    <property type="molecule type" value="Genomic_DNA"/>
</dbReference>
<dbReference type="InterPro" id="IPR024320">
    <property type="entry name" value="LPG_synthase_C"/>
</dbReference>
<evidence type="ECO:0000256" key="7">
    <source>
        <dbReference type="SAM" id="Phobius"/>
    </source>
</evidence>
<dbReference type="InterPro" id="IPR031553">
    <property type="entry name" value="tRNA-synt_2_TM"/>
</dbReference>
<feature type="transmembrane region" description="Helical" evidence="7">
    <location>
        <begin position="195"/>
        <end position="216"/>
    </location>
</feature>
<feature type="transmembrane region" description="Helical" evidence="7">
    <location>
        <begin position="104"/>
        <end position="123"/>
    </location>
</feature>
<dbReference type="PANTHER" id="PTHR34697:SF2">
    <property type="entry name" value="PHOSPHATIDYLGLYCEROL LYSYLTRANSFERASE"/>
    <property type="match status" value="1"/>
</dbReference>
<dbReference type="RefSeq" id="WP_271221741.1">
    <property type="nucleotide sequence ID" value="NZ_BAAAVD010000029.1"/>
</dbReference>
<dbReference type="Pfam" id="PF16995">
    <property type="entry name" value="tRNA-synt_2_TM"/>
    <property type="match status" value="1"/>
</dbReference>
<feature type="region of interest" description="Disordered" evidence="6">
    <location>
        <begin position="573"/>
        <end position="592"/>
    </location>
</feature>
<evidence type="ECO:0000256" key="5">
    <source>
        <dbReference type="ARBA" id="ARBA00023136"/>
    </source>
</evidence>
<evidence type="ECO:0000256" key="1">
    <source>
        <dbReference type="ARBA" id="ARBA00004651"/>
    </source>
</evidence>
<evidence type="ECO:0000313" key="10">
    <source>
        <dbReference type="EMBL" id="GLK13459.1"/>
    </source>
</evidence>
<gene>
    <name evidence="10" type="ORF">GCM10017600_68700</name>
</gene>
<evidence type="ECO:0000256" key="6">
    <source>
        <dbReference type="SAM" id="MobiDB-lite"/>
    </source>
</evidence>
<comment type="caution">
    <text evidence="10">The sequence shown here is derived from an EMBL/GenBank/DDBJ whole genome shotgun (WGS) entry which is preliminary data.</text>
</comment>
<evidence type="ECO:0000259" key="9">
    <source>
        <dbReference type="Pfam" id="PF16995"/>
    </source>
</evidence>
<evidence type="ECO:0000256" key="3">
    <source>
        <dbReference type="ARBA" id="ARBA00022692"/>
    </source>
</evidence>
<dbReference type="GO" id="GO:0055091">
    <property type="term" value="P:phospholipid homeostasis"/>
    <property type="evidence" value="ECO:0007669"/>
    <property type="project" value="TreeGrafter"/>
</dbReference>
<feature type="transmembrane region" description="Helical" evidence="7">
    <location>
        <begin position="53"/>
        <end position="74"/>
    </location>
</feature>
<keyword evidence="4 7" id="KW-1133">Transmembrane helix</keyword>
<reference evidence="10" key="1">
    <citation type="journal article" date="2014" name="Int. J. Syst. Evol. Microbiol.">
        <title>Complete genome sequence of Corynebacterium casei LMG S-19264T (=DSM 44701T), isolated from a smear-ripened cheese.</title>
        <authorList>
            <consortium name="US DOE Joint Genome Institute (JGI-PGF)"/>
            <person name="Walter F."/>
            <person name="Albersmeier A."/>
            <person name="Kalinowski J."/>
            <person name="Ruckert C."/>
        </authorList>
    </citation>
    <scope>NUCLEOTIDE SEQUENCE</scope>
    <source>
        <strain evidence="10">VKM Ac-2007</strain>
    </source>
</reference>
<reference evidence="10" key="2">
    <citation type="submission" date="2023-01" db="EMBL/GenBank/DDBJ databases">
        <authorList>
            <person name="Sun Q."/>
            <person name="Evtushenko L."/>
        </authorList>
    </citation>
    <scope>NUCLEOTIDE SEQUENCE</scope>
    <source>
        <strain evidence="10">VKM Ac-2007</strain>
    </source>
</reference>
<sequence>MRDRPPVSRPWVPAAAGYAALTIGVLDIVKAVFPPFRGTRMSEIAGFLPGTITSLAQAASLVMGILLVMIAHALKRRKVRAWRAVVLLLPLSALIELLHLRRPVSALISLLLLTLLLVNRREFYALSDPRTRWRALWNFLLLCVLDVAIGWVVVNAHPHTIVGDPSLGDRFQHVLLGLVGLEGPVVYSSERTADLVYFSLAGLGLLTAVTTLYLALRPEKPVAELTAGQEEAVRAMLARHGARDSLGYFALRRDKSVIFSPSGKAAIAYRVVAGVMLASGDPVGDTEAWPGAIRRFLEEARRHAWVPAVIGCSETGGEVWTREGGLSALEIGDEAVVEVAGFTLQGRAMRNVRQMVKRTERAGYTCQVRRVGTLAEPERERIRNAADSWRGTETERGFSMALGRFGDPADGDCVVVTAHKAAETGTALPGEDIRAVLHFVPWGDDGISLDLMRRDRDADPGLNELLIVKALQAAPDLGVNRVSLNFAMFRAVLARGERLGAGPVLRAWYAVLVFFSRWFQIESLYRFNAKFHPQWTPRFVIYPAARDLPRIGISALQAEAFINVGLPGMPFLRKPRAHSGSDATGERTPLPR</sequence>
<dbReference type="Pfam" id="PF09924">
    <property type="entry name" value="LPG_synthase_C"/>
    <property type="match status" value="1"/>
</dbReference>
<feature type="transmembrane region" description="Helical" evidence="7">
    <location>
        <begin position="12"/>
        <end position="33"/>
    </location>
</feature>
<dbReference type="GO" id="GO:0005886">
    <property type="term" value="C:plasma membrane"/>
    <property type="evidence" value="ECO:0007669"/>
    <property type="project" value="UniProtKB-SubCell"/>
</dbReference>
<dbReference type="AlphaFoldDB" id="A0A9W6I9H5"/>
<protein>
    <submittedName>
        <fullName evidence="10">Membrane protein</fullName>
    </submittedName>
</protein>
<keyword evidence="5 7" id="KW-0472">Membrane</keyword>
<feature type="domain" description="Phosphatidylglycerol lysyltransferase C-terminal" evidence="8">
    <location>
        <begin position="234"/>
        <end position="542"/>
    </location>
</feature>
<name>A0A9W6I9H5_9ACTN</name>
<accession>A0A9W6I9H5</accession>
<keyword evidence="11" id="KW-1185">Reference proteome</keyword>
<keyword evidence="2" id="KW-1003">Cell membrane</keyword>
<evidence type="ECO:0000313" key="11">
    <source>
        <dbReference type="Proteomes" id="UP001143474"/>
    </source>
</evidence>
<dbReference type="Proteomes" id="UP001143474">
    <property type="component" value="Unassembled WGS sequence"/>
</dbReference>